<dbReference type="GO" id="GO:0004523">
    <property type="term" value="F:RNA-DNA hybrid ribonuclease activity"/>
    <property type="evidence" value="ECO:0007669"/>
    <property type="project" value="InterPro"/>
</dbReference>
<feature type="domain" description="RNase H type-1" evidence="1">
    <location>
        <begin position="74"/>
        <end position="155"/>
    </location>
</feature>
<protein>
    <recommendedName>
        <fullName evidence="1">RNase H type-1 domain-containing protein</fullName>
    </recommendedName>
</protein>
<dbReference type="SUPFAM" id="SSF53098">
    <property type="entry name" value="Ribonuclease H-like"/>
    <property type="match status" value="1"/>
</dbReference>
<dbReference type="AlphaFoldDB" id="A0A2Z6M4S5"/>
<evidence type="ECO:0000259" key="1">
    <source>
        <dbReference type="Pfam" id="PF13456"/>
    </source>
</evidence>
<keyword evidence="3" id="KW-1185">Reference proteome</keyword>
<dbReference type="Proteomes" id="UP000242715">
    <property type="component" value="Unassembled WGS sequence"/>
</dbReference>
<dbReference type="InterPro" id="IPR002156">
    <property type="entry name" value="RNaseH_domain"/>
</dbReference>
<dbReference type="PANTHER" id="PTHR47723">
    <property type="entry name" value="OS05G0353850 PROTEIN"/>
    <property type="match status" value="1"/>
</dbReference>
<dbReference type="Pfam" id="PF13456">
    <property type="entry name" value="RVT_3"/>
    <property type="match status" value="1"/>
</dbReference>
<gene>
    <name evidence="2" type="ORF">TSUD_06180</name>
</gene>
<dbReference type="EMBL" id="DF973344">
    <property type="protein sequence ID" value="GAU26946.1"/>
    <property type="molecule type" value="Genomic_DNA"/>
</dbReference>
<proteinExistence type="predicted"/>
<dbReference type="Gene3D" id="3.30.420.10">
    <property type="entry name" value="Ribonuclease H-like superfamily/Ribonuclease H"/>
    <property type="match status" value="1"/>
</dbReference>
<dbReference type="PANTHER" id="PTHR47723:SF19">
    <property type="entry name" value="POLYNUCLEOTIDYL TRANSFERASE, RIBONUCLEASE H-LIKE SUPERFAMILY PROTEIN"/>
    <property type="match status" value="1"/>
</dbReference>
<dbReference type="GO" id="GO:0003676">
    <property type="term" value="F:nucleic acid binding"/>
    <property type="evidence" value="ECO:0007669"/>
    <property type="project" value="InterPro"/>
</dbReference>
<dbReference type="InterPro" id="IPR012337">
    <property type="entry name" value="RNaseH-like_sf"/>
</dbReference>
<dbReference type="InterPro" id="IPR053151">
    <property type="entry name" value="RNase_H-like"/>
</dbReference>
<organism evidence="2 3">
    <name type="scientific">Trifolium subterraneum</name>
    <name type="common">Subterranean clover</name>
    <dbReference type="NCBI Taxonomy" id="3900"/>
    <lineage>
        <taxon>Eukaryota</taxon>
        <taxon>Viridiplantae</taxon>
        <taxon>Streptophyta</taxon>
        <taxon>Embryophyta</taxon>
        <taxon>Tracheophyta</taxon>
        <taxon>Spermatophyta</taxon>
        <taxon>Magnoliopsida</taxon>
        <taxon>eudicotyledons</taxon>
        <taxon>Gunneridae</taxon>
        <taxon>Pentapetalae</taxon>
        <taxon>rosids</taxon>
        <taxon>fabids</taxon>
        <taxon>Fabales</taxon>
        <taxon>Fabaceae</taxon>
        <taxon>Papilionoideae</taxon>
        <taxon>50 kb inversion clade</taxon>
        <taxon>NPAAA clade</taxon>
        <taxon>Hologalegina</taxon>
        <taxon>IRL clade</taxon>
        <taxon>Trifolieae</taxon>
        <taxon>Trifolium</taxon>
    </lineage>
</organism>
<evidence type="ECO:0000313" key="2">
    <source>
        <dbReference type="EMBL" id="GAU26946.1"/>
    </source>
</evidence>
<dbReference type="OrthoDB" id="940053at2759"/>
<dbReference type="InterPro" id="IPR036397">
    <property type="entry name" value="RNaseH_sf"/>
</dbReference>
<reference evidence="3" key="1">
    <citation type="journal article" date="2017" name="Front. Plant Sci.">
        <title>Climate Clever Clovers: New Paradigm to Reduce the Environmental Footprint of Ruminants by Breeding Low Methanogenic Forages Utilizing Haplotype Variation.</title>
        <authorList>
            <person name="Kaur P."/>
            <person name="Appels R."/>
            <person name="Bayer P.E."/>
            <person name="Keeble-Gagnere G."/>
            <person name="Wang J."/>
            <person name="Hirakawa H."/>
            <person name="Shirasawa K."/>
            <person name="Vercoe P."/>
            <person name="Stefanova K."/>
            <person name="Durmic Z."/>
            <person name="Nichols P."/>
            <person name="Revell C."/>
            <person name="Isobe S.N."/>
            <person name="Edwards D."/>
            <person name="Erskine W."/>
        </authorList>
    </citation>
    <scope>NUCLEOTIDE SEQUENCE [LARGE SCALE GENOMIC DNA]</scope>
    <source>
        <strain evidence="3">cv. Daliak</strain>
    </source>
</reference>
<sequence length="167" mass="18207">MIVIITSCFASRSTTTSEEIHVKWNNNNYLGIILNVDGSCLGSPVRAGFGGVIRNDSEIHVKWNNNNYLGIILNVDGSCLGSPVRAGFGGVIRNDSGFYLSDFSGFIQGSSDILLAELFAIYTGFTLAKNMAIDELVCYSDSFHSINLIKGPSIKYHVYAVLIQDIK</sequence>
<name>A0A2Z6M4S5_TRISU</name>
<dbReference type="CDD" id="cd06222">
    <property type="entry name" value="RNase_H_like"/>
    <property type="match status" value="1"/>
</dbReference>
<accession>A0A2Z6M4S5</accession>
<dbReference type="InterPro" id="IPR044730">
    <property type="entry name" value="RNase_H-like_dom_plant"/>
</dbReference>
<evidence type="ECO:0000313" key="3">
    <source>
        <dbReference type="Proteomes" id="UP000242715"/>
    </source>
</evidence>